<organism evidence="4 5">
    <name type="scientific">Phakopsora pachyrhizi</name>
    <name type="common">Asian soybean rust disease fungus</name>
    <dbReference type="NCBI Taxonomy" id="170000"/>
    <lineage>
        <taxon>Eukaryota</taxon>
        <taxon>Fungi</taxon>
        <taxon>Dikarya</taxon>
        <taxon>Basidiomycota</taxon>
        <taxon>Pucciniomycotina</taxon>
        <taxon>Pucciniomycetes</taxon>
        <taxon>Pucciniales</taxon>
        <taxon>Phakopsoraceae</taxon>
        <taxon>Phakopsora</taxon>
    </lineage>
</organism>
<keyword evidence="2" id="KW-0472">Membrane</keyword>
<feature type="transmembrane region" description="Helical" evidence="2">
    <location>
        <begin position="89"/>
        <end position="107"/>
    </location>
</feature>
<name>A0AAV0BFA8_PHAPC</name>
<keyword evidence="2" id="KW-1133">Transmembrane helix</keyword>
<proteinExistence type="predicted"/>
<gene>
    <name evidence="4" type="ORF">PPACK8108_LOCUS19334</name>
</gene>
<evidence type="ECO:0000256" key="1">
    <source>
        <dbReference type="SAM" id="MobiDB-lite"/>
    </source>
</evidence>
<keyword evidence="2" id="KW-0812">Transmembrane</keyword>
<evidence type="ECO:0000313" key="5">
    <source>
        <dbReference type="Proteomes" id="UP001153365"/>
    </source>
</evidence>
<protein>
    <submittedName>
        <fullName evidence="4">Uncharacterized protein</fullName>
    </submittedName>
</protein>
<keyword evidence="3" id="KW-0732">Signal</keyword>
<dbReference type="EMBL" id="CALTRL010005690">
    <property type="protein sequence ID" value="CAH7684897.1"/>
    <property type="molecule type" value="Genomic_DNA"/>
</dbReference>
<evidence type="ECO:0000313" key="4">
    <source>
        <dbReference type="EMBL" id="CAH7684897.1"/>
    </source>
</evidence>
<feature type="chain" id="PRO_5043583597" evidence="3">
    <location>
        <begin position="18"/>
        <end position="187"/>
    </location>
</feature>
<evidence type="ECO:0000256" key="2">
    <source>
        <dbReference type="SAM" id="Phobius"/>
    </source>
</evidence>
<comment type="caution">
    <text evidence="4">The sequence shown here is derived from an EMBL/GenBank/DDBJ whole genome shotgun (WGS) entry which is preliminary data.</text>
</comment>
<keyword evidence="5" id="KW-1185">Reference proteome</keyword>
<dbReference type="AlphaFoldDB" id="A0AAV0BFA8"/>
<reference evidence="4" key="1">
    <citation type="submission" date="2022-06" db="EMBL/GenBank/DDBJ databases">
        <authorList>
            <consortium name="SYNGENTA / RWTH Aachen University"/>
        </authorList>
    </citation>
    <scope>NUCLEOTIDE SEQUENCE</scope>
</reference>
<dbReference type="Proteomes" id="UP001153365">
    <property type="component" value="Unassembled WGS sequence"/>
</dbReference>
<feature type="signal peptide" evidence="3">
    <location>
        <begin position="1"/>
        <end position="17"/>
    </location>
</feature>
<accession>A0AAV0BFA8</accession>
<sequence length="187" mass="21238">MSPSLYFSFMLLGRWLGLQYVQDAFHHERSEFDLMLDTLRQGAGVWQTLSASLDSEGVVFAIGSIFAESLKRGHNWTAALLEHASRAKWVSIVWAIMFFVALMWRLYVDFDIIIPVEQHDFGSSHNSSIDEGVEEMQETTMAISPSVTKQSYTLVIREEPTMDISPGTRRPSYNPAIREETEPSISD</sequence>
<feature type="region of interest" description="Disordered" evidence="1">
    <location>
        <begin position="162"/>
        <end position="187"/>
    </location>
</feature>
<evidence type="ECO:0000256" key="3">
    <source>
        <dbReference type="SAM" id="SignalP"/>
    </source>
</evidence>